<reference evidence="2" key="1">
    <citation type="journal article" date="2019" name="Int. J. Syst. Evol. Microbiol.">
        <title>The Global Catalogue of Microorganisms (GCM) 10K type strain sequencing project: providing services to taxonomists for standard genome sequencing and annotation.</title>
        <authorList>
            <consortium name="The Broad Institute Genomics Platform"/>
            <consortium name="The Broad Institute Genome Sequencing Center for Infectious Disease"/>
            <person name="Wu L."/>
            <person name="Ma J."/>
        </authorList>
    </citation>
    <scope>NUCLEOTIDE SEQUENCE [LARGE SCALE GENOMIC DNA]</scope>
    <source>
        <strain evidence="2">KCTC 12907</strain>
    </source>
</reference>
<accession>A0ABW2FGG7</accession>
<proteinExistence type="predicted"/>
<dbReference type="Proteomes" id="UP001596378">
    <property type="component" value="Unassembled WGS sequence"/>
</dbReference>
<organism evidence="1 2">
    <name type="scientific">Cohnella cellulosilytica</name>
    <dbReference type="NCBI Taxonomy" id="986710"/>
    <lineage>
        <taxon>Bacteria</taxon>
        <taxon>Bacillati</taxon>
        <taxon>Bacillota</taxon>
        <taxon>Bacilli</taxon>
        <taxon>Bacillales</taxon>
        <taxon>Paenibacillaceae</taxon>
        <taxon>Cohnella</taxon>
    </lineage>
</organism>
<protein>
    <submittedName>
        <fullName evidence="1">Uncharacterized protein</fullName>
    </submittedName>
</protein>
<gene>
    <name evidence="1" type="ORF">ACFQMJ_22260</name>
</gene>
<name>A0ABW2FGG7_9BACL</name>
<comment type="caution">
    <text evidence="1">The sequence shown here is derived from an EMBL/GenBank/DDBJ whole genome shotgun (WGS) entry which is preliminary data.</text>
</comment>
<sequence length="134" mass="15329">MKNNLLEELVLKILKIDFPTDLSKIQDVENDNVDVFVTLDDGLTYSLVVTTPNNYYRLMDKEKTDFISAAPPSIIVRKLTEEIIGKAVESYLADNAYWLKLYFLAGNRSNAFEVARMDKMIEDIKKSNEEIANS</sequence>
<evidence type="ECO:0000313" key="2">
    <source>
        <dbReference type="Proteomes" id="UP001596378"/>
    </source>
</evidence>
<keyword evidence="2" id="KW-1185">Reference proteome</keyword>
<dbReference type="EMBL" id="JBHTAI010000015">
    <property type="protein sequence ID" value="MFC7151269.1"/>
    <property type="molecule type" value="Genomic_DNA"/>
</dbReference>
<evidence type="ECO:0000313" key="1">
    <source>
        <dbReference type="EMBL" id="MFC7151269.1"/>
    </source>
</evidence>